<dbReference type="Proteomes" id="UP000694232">
    <property type="component" value="Chromosome 1"/>
</dbReference>
<evidence type="ECO:0000313" key="2">
    <source>
        <dbReference type="EMBL" id="QXO18232.1"/>
    </source>
</evidence>
<dbReference type="KEGG" id="vos:KNV97_08080"/>
<dbReference type="RefSeq" id="WP_136482747.1">
    <property type="nucleotide sequence ID" value="NZ_CP076643.1"/>
</dbReference>
<keyword evidence="1" id="KW-0732">Signal</keyword>
<evidence type="ECO:0000256" key="1">
    <source>
        <dbReference type="SAM" id="SignalP"/>
    </source>
</evidence>
<gene>
    <name evidence="2" type="ORF">KNV97_08080</name>
</gene>
<accession>A0A975UAU0</accession>
<reference evidence="2" key="1">
    <citation type="submission" date="2021-06" db="EMBL/GenBank/DDBJ databases">
        <title>Vibrio nov. sp., novel gut bacterium isolated from Yellow Sea oyster.</title>
        <authorList>
            <person name="Muhammad N."/>
            <person name="Nguyen T.H."/>
            <person name="Lee Y.-J."/>
            <person name="Ko J."/>
            <person name="Kim S.-G."/>
        </authorList>
    </citation>
    <scope>NUCLEOTIDE SEQUENCE</scope>
    <source>
        <strain evidence="2">OG9-811</strain>
    </source>
</reference>
<proteinExistence type="predicted"/>
<feature type="signal peptide" evidence="1">
    <location>
        <begin position="1"/>
        <end position="19"/>
    </location>
</feature>
<sequence length="134" mass="14819">MKKLGMTVALLSLSAGAYAQQDPNLKVGLAVDQQLSAVLEVNNQYRFTLGNQGAAFDYIAKRGSFNNPDVPFDWYVGVGGWAEWDDDFGARVPLGLDWQINQNLNVYGQVHPELQLHDDTELQLGAALGVTYRF</sequence>
<organism evidence="2 3">
    <name type="scientific">Vibrio ostreae</name>
    <dbReference type="NCBI Taxonomy" id="2841925"/>
    <lineage>
        <taxon>Bacteria</taxon>
        <taxon>Pseudomonadati</taxon>
        <taxon>Pseudomonadota</taxon>
        <taxon>Gammaproteobacteria</taxon>
        <taxon>Vibrionales</taxon>
        <taxon>Vibrionaceae</taxon>
        <taxon>Vibrio</taxon>
    </lineage>
</organism>
<feature type="chain" id="PRO_5038114682" evidence="1">
    <location>
        <begin position="20"/>
        <end position="134"/>
    </location>
</feature>
<evidence type="ECO:0000313" key="3">
    <source>
        <dbReference type="Proteomes" id="UP000694232"/>
    </source>
</evidence>
<dbReference type="SUPFAM" id="SSF56925">
    <property type="entry name" value="OMPA-like"/>
    <property type="match status" value="1"/>
</dbReference>
<dbReference type="AlphaFoldDB" id="A0A975UAU0"/>
<dbReference type="InterPro" id="IPR011250">
    <property type="entry name" value="OMP/PagP_B-barrel"/>
</dbReference>
<dbReference type="EMBL" id="CP076643">
    <property type="protein sequence ID" value="QXO18232.1"/>
    <property type="molecule type" value="Genomic_DNA"/>
</dbReference>
<keyword evidence="3" id="KW-1185">Reference proteome</keyword>
<protein>
    <submittedName>
        <fullName evidence="2">Uncharacterized protein</fullName>
    </submittedName>
</protein>
<name>A0A975UAU0_9VIBR</name>